<comment type="caution">
    <text evidence="1">The sequence shown here is derived from an EMBL/GenBank/DDBJ whole genome shotgun (WGS) entry which is preliminary data.</text>
</comment>
<keyword evidence="2" id="KW-1185">Reference proteome</keyword>
<dbReference type="RefSeq" id="WP_306729131.1">
    <property type="nucleotide sequence ID" value="NZ_JAVDDT010000008.1"/>
</dbReference>
<name>A0ABU0W9D1_9GAMM</name>
<accession>A0ABU0W9D1</accession>
<reference evidence="1 2" key="1">
    <citation type="submission" date="2023-08" db="EMBL/GenBank/DDBJ databases">
        <title>Whole-genome sequencing of halo(alkali)philic microorganisms from hypersaline lakes.</title>
        <authorList>
            <person name="Sorokin D.Y."/>
            <person name="Abbas B."/>
            <person name="Merkel A.Y."/>
        </authorList>
    </citation>
    <scope>NUCLEOTIDE SEQUENCE [LARGE SCALE GENOMIC DNA]</scope>
    <source>
        <strain evidence="1 2">AB-CW4</strain>
    </source>
</reference>
<evidence type="ECO:0000313" key="1">
    <source>
        <dbReference type="EMBL" id="MDQ2070636.1"/>
    </source>
</evidence>
<evidence type="ECO:0000313" key="2">
    <source>
        <dbReference type="Proteomes" id="UP001239019"/>
    </source>
</evidence>
<dbReference type="Proteomes" id="UP001239019">
    <property type="component" value="Unassembled WGS sequence"/>
</dbReference>
<proteinExistence type="predicted"/>
<organism evidence="1 2">
    <name type="scientific">Natronospira bacteriovora</name>
    <dbReference type="NCBI Taxonomy" id="3069753"/>
    <lineage>
        <taxon>Bacteria</taxon>
        <taxon>Pseudomonadati</taxon>
        <taxon>Pseudomonadota</taxon>
        <taxon>Gammaproteobacteria</taxon>
        <taxon>Natronospirales</taxon>
        <taxon>Natronospiraceae</taxon>
        <taxon>Natronospira</taxon>
    </lineage>
</organism>
<dbReference type="InterPro" id="IPR021363">
    <property type="entry name" value="DUF2835"/>
</dbReference>
<protein>
    <submittedName>
        <fullName evidence="1">DUF2835 family protein</fullName>
    </submittedName>
</protein>
<sequence>MADHAEVRCVIFRLALEWHDVEAYYQGRMPRIAVRAEDGRRVVFPTSALRPFLSQSGVHGRFEMRYRSDDDKLIELRRLA</sequence>
<dbReference type="Pfam" id="PF11197">
    <property type="entry name" value="DUF2835"/>
    <property type="match status" value="1"/>
</dbReference>
<dbReference type="EMBL" id="JAVDDT010000008">
    <property type="protein sequence ID" value="MDQ2070636.1"/>
    <property type="molecule type" value="Genomic_DNA"/>
</dbReference>
<gene>
    <name evidence="1" type="ORF">RBH19_12215</name>
</gene>